<feature type="compositionally biased region" description="Basic residues" evidence="1">
    <location>
        <begin position="1556"/>
        <end position="1570"/>
    </location>
</feature>
<feature type="compositionally biased region" description="Polar residues" evidence="1">
    <location>
        <begin position="213"/>
        <end position="224"/>
    </location>
</feature>
<evidence type="ECO:0000256" key="2">
    <source>
        <dbReference type="SAM" id="Phobius"/>
    </source>
</evidence>
<feature type="region of interest" description="Disordered" evidence="1">
    <location>
        <begin position="1555"/>
        <end position="1635"/>
    </location>
</feature>
<keyword evidence="2" id="KW-1133">Transmembrane helix</keyword>
<dbReference type="EMBL" id="JACASF010000007">
    <property type="protein sequence ID" value="KAF6469682.1"/>
    <property type="molecule type" value="Genomic_DNA"/>
</dbReference>
<feature type="compositionally biased region" description="Polar residues" evidence="1">
    <location>
        <begin position="1698"/>
        <end position="1707"/>
    </location>
</feature>
<feature type="transmembrane region" description="Helical" evidence="2">
    <location>
        <begin position="970"/>
        <end position="991"/>
    </location>
</feature>
<comment type="caution">
    <text evidence="4">The sequence shown here is derived from an EMBL/GenBank/DDBJ whole genome shotgun (WGS) entry which is preliminary data.</text>
</comment>
<sequence>MDGKTRAGVALVPGPSGHGPSARCCRRRRRPGLLLPGLWLLLLTRPASCAPDELSSEGPRLSPSSPELGHSPAHVALTETAPGSPQSRALHVMSSPSAATFDTAFSNQGTLTQSPTDHSIFVASSVSVTSNEVVIDDDEMDNFLPETPWATSHVVSPIQYTTVGPRELPEETSGPVLTPSLPMISSQDEEVTSPWRDTVQPTTRAESPRHFSASWSPSLTSKGMTPTPSRNLVLYLTDPSGHSSSRTLLEIVASGTEGAETLLFSSTSSVPQPLGNGITQQPFPASGEVSAPPEDVLAPGTDRYPDATTALHWSLEETLCPGPSPTAAASHRALASRSSGSSLHPALFSTPLAFVSFSSQSADVSSNPVRPSSSQEAAELPGSSVVPSQVDATHVWSPGSPLRPSTWCVTCAVASPRHVLPTSLPEKDVGSGDGAETMTVWEASSIAPPSGVVADVSDFEEEPREYNLLFPSRPVVPLSSRPVEISETGLGLSVEVDASSVTITRVYPSHGRLSPPGPLDTVSSGSCCVAETQVTPPRVTAVPPLVITRVLLDSSFSVTADEHTPSLAASVPTLFTSYGLDPSVEPASFPPETSIVLQFASSSFSTPPLGFSSSAPSSPGGLAFPSPVSSDLSSFIAQAFSTSGETPALSDVLSLSSPQPSVPNSTKLDFPALGPRSDLPLNASAFLPHHSEVSSPSGLYSESLQVSEAAAVSLTDAEAHFTSTFTATTSCSEFSLMSHDSAVPTLAPSRSEPTLDVWTAGTHFTSLLTAFHTTPTLMESSLSSTPAPFDGGISAMGDHGSVLSSFSEVVPFTAVLVTAGSPASASSSLSEGVPSPAPTEPISVSPSFTPTDLLMNTPELSTSHPSPAPDVIPDSVPEGQVPHQSSGALPSPPLHPASTSAPEAAVTAPAVITTKPPYVCDITVPDAYLITTVLARRAVQEYIITAIKEVLRSHFNRAVELKVYELFADFTFLVTSGPFVYTAISVINVLINSKLVRDQTPLILAVKPSFLVPESRFQVQTVLQFVPPSVDTGFCTFTQRIEKGLMTALAEVRKHRQGAYNLTVQILNITVGSSRGAPRRGPVNIVFAVRGPQEFWNGTQVSELLRNLSEVEFSFYLGYPVLQIAEPFQYPQLNLSQLLKSSWVRTVLLGVVEKQLQNEVFQAEMERKLAQLLSEVSTRRRVWRRATVAAGNSVVQVVNVSRLEGDDNPVQLIYFVEDQDGERLSAAKSSDLINKIDIQRAAIILGYRIQGAVAQPMDMVKRPSPESQSSNLWVIVGVVIPVLVVTVIVVILYWKLCRTDKLDFQPDTVANIQQRQKLQIPSVKGFDFAKQHLGQHNKDDILIIHEPAPLPGPVKDHTTPSENGDVPSPKAKVPSKNIRHRGRVSPSDADSTVSEESSEREAGDKTPGAANDGPPAPGSGNEQHSSASIFEHVDRVSRSSEASRRVPSKIQLIAMQPIPAPPVHHPVLADRVAETNKINKEIQTALRHKSEIEHHRNKIRLRAKRRGHYEFPVVDDLSSGDTRERHRVYRRAQMQIDKILDPTASVPSVFIEPRKSSRIKRSPKPRRKQQVHGCPGDAEKDRLITTDSDGTYKRPPGVHNSAYIGCPSDPDLPAEMQTPSSAELGRYPGLPFPAPQYIPPQPSIEEARQTMHSLLDDAFALVAPSSQPANAAAGPGLPVNSTPSREERRAAQWGSFYSPAQTASNPCSRYDDYGMTPPSGPLPRPGFGPGLLPSSELVPPEPQQPQASAEAPFAARGSYSEDVPSVARPRPVGGTTGSQIQHLTQVGISSRIGAQPVEIPPSRGGQYGGPGWPSYGEEEAGRREATHAIGHQEYASPLFQVPRTSGREPSAPPGSGPPRGLPGAALAYAASSTEDLQPGHSSASLIKAIREELLRLSQKQTSVHSFHS</sequence>
<keyword evidence="3" id="KW-0732">Signal</keyword>
<keyword evidence="5" id="KW-1185">Reference proteome</keyword>
<keyword evidence="2" id="KW-0812">Transmembrane</keyword>
<dbReference type="OrthoDB" id="10064192at2759"/>
<dbReference type="PANTHER" id="PTHR21590:SF4">
    <property type="entry name" value="UPF0606 PROTEIN KIAA1549"/>
    <property type="match status" value="1"/>
</dbReference>
<dbReference type="InParanoid" id="A0A7J8HDC9"/>
<reference evidence="4 5" key="1">
    <citation type="journal article" date="2020" name="Nature">
        <title>Six reference-quality genomes reveal evolution of bat adaptations.</title>
        <authorList>
            <person name="Jebb D."/>
            <person name="Huang Z."/>
            <person name="Pippel M."/>
            <person name="Hughes G.M."/>
            <person name="Lavrichenko K."/>
            <person name="Devanna P."/>
            <person name="Winkler S."/>
            <person name="Jermiin L.S."/>
            <person name="Skirmuntt E.C."/>
            <person name="Katzourakis A."/>
            <person name="Burkitt-Gray L."/>
            <person name="Ray D.A."/>
            <person name="Sullivan K.A.M."/>
            <person name="Roscito J.G."/>
            <person name="Kirilenko B.M."/>
            <person name="Davalos L.M."/>
            <person name="Corthals A.P."/>
            <person name="Power M.L."/>
            <person name="Jones G."/>
            <person name="Ransome R.D."/>
            <person name="Dechmann D.K.N."/>
            <person name="Locatelli A.G."/>
            <person name="Puechmaille S.J."/>
            <person name="Fedrigo O."/>
            <person name="Jarvis E.D."/>
            <person name="Hiller M."/>
            <person name="Vernes S.C."/>
            <person name="Myers E.W."/>
            <person name="Teeling E.C."/>
        </authorList>
    </citation>
    <scope>NUCLEOTIDE SEQUENCE [LARGE SCALE GENOMIC DNA]</scope>
    <source>
        <strain evidence="4">MMolMol1</strain>
        <tissue evidence="4">Muscle</tissue>
    </source>
</reference>
<feature type="region of interest" description="Disordered" evidence="1">
    <location>
        <begin position="1"/>
        <end position="23"/>
    </location>
</feature>
<feature type="compositionally biased region" description="Polar residues" evidence="1">
    <location>
        <begin position="367"/>
        <end position="376"/>
    </location>
</feature>
<feature type="region of interest" description="Disordered" evidence="1">
    <location>
        <begin position="51"/>
        <end position="71"/>
    </location>
</feature>
<feature type="compositionally biased region" description="Low complexity" evidence="1">
    <location>
        <begin position="1730"/>
        <end position="1755"/>
    </location>
</feature>
<feature type="region of interest" description="Disordered" evidence="1">
    <location>
        <begin position="823"/>
        <end position="900"/>
    </location>
</feature>
<feature type="region of interest" description="Disordered" evidence="1">
    <location>
        <begin position="266"/>
        <end position="292"/>
    </location>
</feature>
<name>A0A7J8HDC9_MOLMO</name>
<evidence type="ECO:0000256" key="1">
    <source>
        <dbReference type="SAM" id="MobiDB-lite"/>
    </source>
</evidence>
<feature type="compositionally biased region" description="Polar residues" evidence="1">
    <location>
        <begin position="1873"/>
        <end position="1883"/>
    </location>
</feature>
<feature type="region of interest" description="Disordered" evidence="1">
    <location>
        <begin position="165"/>
        <end position="224"/>
    </location>
</feature>
<feature type="transmembrane region" description="Helical" evidence="2">
    <location>
        <begin position="1272"/>
        <end position="1294"/>
    </location>
</feature>
<keyword evidence="2" id="KW-0472">Membrane</keyword>
<evidence type="ECO:0008006" key="6">
    <source>
        <dbReference type="Google" id="ProtNLM"/>
    </source>
</evidence>
<dbReference type="Proteomes" id="UP000550707">
    <property type="component" value="Unassembled WGS sequence"/>
</dbReference>
<dbReference type="PANTHER" id="PTHR21590">
    <property type="entry name" value="SEA DOMAIN-CONTAINING PROTEIN"/>
    <property type="match status" value="1"/>
</dbReference>
<protein>
    <recommendedName>
        <fullName evidence="6">KIAA1549</fullName>
    </recommendedName>
</protein>
<feature type="compositionally biased region" description="Low complexity" evidence="1">
    <location>
        <begin position="1861"/>
        <end position="1872"/>
    </location>
</feature>
<evidence type="ECO:0000256" key="3">
    <source>
        <dbReference type="SAM" id="SignalP"/>
    </source>
</evidence>
<dbReference type="InterPro" id="IPR024606">
    <property type="entry name" value="KIAA1549"/>
</dbReference>
<feature type="signal peptide" evidence="3">
    <location>
        <begin position="1"/>
        <end position="49"/>
    </location>
</feature>
<dbReference type="Pfam" id="PF12877">
    <property type="entry name" value="KIAA1549"/>
    <property type="match status" value="1"/>
</dbReference>
<feature type="region of interest" description="Disordered" evidence="1">
    <location>
        <begin position="1795"/>
        <end position="1883"/>
    </location>
</feature>
<evidence type="ECO:0000313" key="4">
    <source>
        <dbReference type="EMBL" id="KAF6469682.1"/>
    </source>
</evidence>
<feature type="compositionally biased region" description="Low complexity" evidence="1">
    <location>
        <begin position="823"/>
        <end position="834"/>
    </location>
</feature>
<dbReference type="FunCoup" id="A0A7J8HDC9">
    <property type="interactions" value="1043"/>
</dbReference>
<accession>A0A7J8HDC9</accession>
<feature type="chain" id="PRO_5029620735" description="KIAA1549" evidence="3">
    <location>
        <begin position="50"/>
        <end position="1908"/>
    </location>
</feature>
<feature type="compositionally biased region" description="Polar residues" evidence="1">
    <location>
        <begin position="266"/>
        <end position="283"/>
    </location>
</feature>
<feature type="compositionally biased region" description="Pro residues" evidence="1">
    <location>
        <begin position="1850"/>
        <end position="1860"/>
    </location>
</feature>
<gene>
    <name evidence="4" type="ORF">HJG59_007269</name>
</gene>
<organism evidence="4 5">
    <name type="scientific">Molossus molossus</name>
    <name type="common">Pallas' mastiff bat</name>
    <name type="synonym">Vespertilio molossus</name>
    <dbReference type="NCBI Taxonomy" id="27622"/>
    <lineage>
        <taxon>Eukaryota</taxon>
        <taxon>Metazoa</taxon>
        <taxon>Chordata</taxon>
        <taxon>Craniata</taxon>
        <taxon>Vertebrata</taxon>
        <taxon>Euteleostomi</taxon>
        <taxon>Mammalia</taxon>
        <taxon>Eutheria</taxon>
        <taxon>Laurasiatheria</taxon>
        <taxon>Chiroptera</taxon>
        <taxon>Yangochiroptera</taxon>
        <taxon>Molossidae</taxon>
        <taxon>Molossus</taxon>
    </lineage>
</organism>
<feature type="region of interest" description="Disordered" evidence="1">
    <location>
        <begin position="1667"/>
        <end position="1778"/>
    </location>
</feature>
<proteinExistence type="predicted"/>
<feature type="region of interest" description="Disordered" evidence="1">
    <location>
        <begin position="363"/>
        <end position="385"/>
    </location>
</feature>
<feature type="region of interest" description="Disordered" evidence="1">
    <location>
        <begin position="1346"/>
        <end position="1426"/>
    </location>
</feature>
<evidence type="ECO:0000313" key="5">
    <source>
        <dbReference type="Proteomes" id="UP000550707"/>
    </source>
</evidence>